<dbReference type="EMBL" id="BGZK01000783">
    <property type="protein sequence ID" value="GBP60259.1"/>
    <property type="molecule type" value="Genomic_DNA"/>
</dbReference>
<comment type="caution">
    <text evidence="2">The sequence shown here is derived from an EMBL/GenBank/DDBJ whole genome shotgun (WGS) entry which is preliminary data.</text>
</comment>
<gene>
    <name evidence="2" type="ORF">EVAR_14021_1</name>
</gene>
<proteinExistence type="predicted"/>
<evidence type="ECO:0000313" key="2">
    <source>
        <dbReference type="EMBL" id="GBP60259.1"/>
    </source>
</evidence>
<name>A0A4C1XD18_EUMVA</name>
<feature type="region of interest" description="Disordered" evidence="1">
    <location>
        <begin position="20"/>
        <end position="63"/>
    </location>
</feature>
<sequence length="185" mass="20206">MTESENFSCTELFHLPHAHANGPLFAPDKQSGPRAPSTAEDRRSTTNGDQNLRHYVEPTQPNNHLLSSPGCTALIKQLYPQSHNANCTTSTPVIQRGLYNSAPTVGQLLEPSGKMEHISVIIFLPITEHFKSRTNTTIRRRLVILDLQCVSFISKKGPLRVAVVLKAPPPSAPRPEGSPGDSITP</sequence>
<accession>A0A4C1XD18</accession>
<organism evidence="2 3">
    <name type="scientific">Eumeta variegata</name>
    <name type="common">Bagworm moth</name>
    <name type="synonym">Eumeta japonica</name>
    <dbReference type="NCBI Taxonomy" id="151549"/>
    <lineage>
        <taxon>Eukaryota</taxon>
        <taxon>Metazoa</taxon>
        <taxon>Ecdysozoa</taxon>
        <taxon>Arthropoda</taxon>
        <taxon>Hexapoda</taxon>
        <taxon>Insecta</taxon>
        <taxon>Pterygota</taxon>
        <taxon>Neoptera</taxon>
        <taxon>Endopterygota</taxon>
        <taxon>Lepidoptera</taxon>
        <taxon>Glossata</taxon>
        <taxon>Ditrysia</taxon>
        <taxon>Tineoidea</taxon>
        <taxon>Psychidae</taxon>
        <taxon>Oiketicinae</taxon>
        <taxon>Eumeta</taxon>
    </lineage>
</organism>
<keyword evidence="3" id="KW-1185">Reference proteome</keyword>
<protein>
    <submittedName>
        <fullName evidence="2">Uncharacterized protein</fullName>
    </submittedName>
</protein>
<dbReference type="AlphaFoldDB" id="A0A4C1XD18"/>
<evidence type="ECO:0000256" key="1">
    <source>
        <dbReference type="SAM" id="MobiDB-lite"/>
    </source>
</evidence>
<dbReference type="Proteomes" id="UP000299102">
    <property type="component" value="Unassembled WGS sequence"/>
</dbReference>
<evidence type="ECO:0000313" key="3">
    <source>
        <dbReference type="Proteomes" id="UP000299102"/>
    </source>
</evidence>
<reference evidence="2 3" key="1">
    <citation type="journal article" date="2019" name="Commun. Biol.">
        <title>The bagworm genome reveals a unique fibroin gene that provides high tensile strength.</title>
        <authorList>
            <person name="Kono N."/>
            <person name="Nakamura H."/>
            <person name="Ohtoshi R."/>
            <person name="Tomita M."/>
            <person name="Numata K."/>
            <person name="Arakawa K."/>
        </authorList>
    </citation>
    <scope>NUCLEOTIDE SEQUENCE [LARGE SCALE GENOMIC DNA]</scope>
</reference>